<dbReference type="AlphaFoldDB" id="K8WNZ9"/>
<dbReference type="PATRIC" id="fig|1141662.3.peg.1783"/>
<reference evidence="1 2" key="1">
    <citation type="journal article" date="2012" name="BMC Genomics">
        <title>Comparative genomics of bacteria in the genus Providencia isolated from wild Drosophila melanogaster.</title>
        <authorList>
            <person name="Galac M.R."/>
            <person name="Lazzaro B.P."/>
        </authorList>
    </citation>
    <scope>NUCLEOTIDE SEQUENCE [LARGE SCALE GENOMIC DNA]</scope>
    <source>
        <strain evidence="1 2">DSM 19968</strain>
    </source>
</reference>
<accession>K8WNZ9</accession>
<dbReference type="eggNOG" id="ENOG5033HG3">
    <property type="taxonomic scope" value="Bacteria"/>
</dbReference>
<dbReference type="EMBL" id="AKKL01000021">
    <property type="protein sequence ID" value="EKT62333.1"/>
    <property type="molecule type" value="Genomic_DNA"/>
</dbReference>
<dbReference type="HOGENOM" id="CLU_108470_0_0_6"/>
<protein>
    <submittedName>
        <fullName evidence="1">Uncharacterized protein</fullName>
    </submittedName>
</protein>
<organism evidence="1 2">
    <name type="scientific">Providencia burhodogranariea DSM 19968</name>
    <dbReference type="NCBI Taxonomy" id="1141662"/>
    <lineage>
        <taxon>Bacteria</taxon>
        <taxon>Pseudomonadati</taxon>
        <taxon>Pseudomonadota</taxon>
        <taxon>Gammaproteobacteria</taxon>
        <taxon>Enterobacterales</taxon>
        <taxon>Morganellaceae</taxon>
        <taxon>Providencia</taxon>
    </lineage>
</organism>
<dbReference type="SUPFAM" id="SSF48452">
    <property type="entry name" value="TPR-like"/>
    <property type="match status" value="1"/>
</dbReference>
<gene>
    <name evidence="1" type="ORF">OOA_08792</name>
</gene>
<evidence type="ECO:0000313" key="1">
    <source>
        <dbReference type="EMBL" id="EKT62333.1"/>
    </source>
</evidence>
<dbReference type="InterPro" id="IPR011990">
    <property type="entry name" value="TPR-like_helical_dom_sf"/>
</dbReference>
<sequence>MFKIIKIKFLIVMFIILFYYSLEGKAESDIINNRINMFLSIDDKASANNLIEIIKVLNSDIINKDRVVDKVFYGYANVFMADIYNKNKSYSKAAETIKRAFFYIDESVESNKNKWTLIYLRLRMDAFVPSYLGRCNIAVEDSEKLLSSKDINPNLFIMIEYMYARALYSCKEYSKSKTIMNKVIKEGEIGKEIASYGYDRVPPWLNVEKILIIMPLMLEGY</sequence>
<dbReference type="OrthoDB" id="6466734at2"/>
<dbReference type="STRING" id="1141662.OOA_08792"/>
<keyword evidence="2" id="KW-1185">Reference proteome</keyword>
<comment type="caution">
    <text evidence="1">The sequence shown here is derived from an EMBL/GenBank/DDBJ whole genome shotgun (WGS) entry which is preliminary data.</text>
</comment>
<name>K8WNZ9_9GAMM</name>
<proteinExistence type="predicted"/>
<dbReference type="RefSeq" id="WP_008911779.1">
    <property type="nucleotide sequence ID" value="NZ_KB233222.1"/>
</dbReference>
<evidence type="ECO:0000313" key="2">
    <source>
        <dbReference type="Proteomes" id="UP000009336"/>
    </source>
</evidence>
<dbReference type="Proteomes" id="UP000009336">
    <property type="component" value="Unassembled WGS sequence"/>
</dbReference>